<dbReference type="Proteomes" id="UP001295444">
    <property type="component" value="Chromosome 05"/>
</dbReference>
<proteinExistence type="predicted"/>
<accession>A0AAD1SAJ5</accession>
<sequence length="98" mass="10644">MVLVAEAYSGSEWGGRPPPRYPVWLPQIGAPVLDTTGSVPPPLWAGWVILVSPLGDRPFLLPICGWSKRIMPLSHWAQQGPSGLLEKPDMMPESGAML</sequence>
<name>A0AAD1SAJ5_PELCU</name>
<dbReference type="AlphaFoldDB" id="A0AAD1SAJ5"/>
<gene>
    <name evidence="1" type="ORF">PECUL_23A061795</name>
</gene>
<evidence type="ECO:0000313" key="1">
    <source>
        <dbReference type="EMBL" id="CAH2295688.1"/>
    </source>
</evidence>
<organism evidence="1 2">
    <name type="scientific">Pelobates cultripes</name>
    <name type="common">Western spadefoot toad</name>
    <dbReference type="NCBI Taxonomy" id="61616"/>
    <lineage>
        <taxon>Eukaryota</taxon>
        <taxon>Metazoa</taxon>
        <taxon>Chordata</taxon>
        <taxon>Craniata</taxon>
        <taxon>Vertebrata</taxon>
        <taxon>Euteleostomi</taxon>
        <taxon>Amphibia</taxon>
        <taxon>Batrachia</taxon>
        <taxon>Anura</taxon>
        <taxon>Pelobatoidea</taxon>
        <taxon>Pelobatidae</taxon>
        <taxon>Pelobates</taxon>
    </lineage>
</organism>
<evidence type="ECO:0000313" key="2">
    <source>
        <dbReference type="Proteomes" id="UP001295444"/>
    </source>
</evidence>
<protein>
    <submittedName>
        <fullName evidence="1">Uncharacterized protein</fullName>
    </submittedName>
</protein>
<reference evidence="1" key="1">
    <citation type="submission" date="2022-03" db="EMBL/GenBank/DDBJ databases">
        <authorList>
            <person name="Alioto T."/>
            <person name="Alioto T."/>
            <person name="Gomez Garrido J."/>
        </authorList>
    </citation>
    <scope>NUCLEOTIDE SEQUENCE</scope>
</reference>
<dbReference type="EMBL" id="OW240916">
    <property type="protein sequence ID" value="CAH2295688.1"/>
    <property type="molecule type" value="Genomic_DNA"/>
</dbReference>
<keyword evidence="2" id="KW-1185">Reference proteome</keyword>